<dbReference type="STRING" id="1742359.GCA_001439625_00903"/>
<dbReference type="SUPFAM" id="SSF51004">
    <property type="entry name" value="C-terminal (heme d1) domain of cytochrome cd1-nitrite reductase"/>
    <property type="match status" value="1"/>
</dbReference>
<evidence type="ECO:0000313" key="3">
    <source>
        <dbReference type="Proteomes" id="UP000321555"/>
    </source>
</evidence>
<evidence type="ECO:0000256" key="1">
    <source>
        <dbReference type="ARBA" id="ARBA00005564"/>
    </source>
</evidence>
<organism evidence="2 3">
    <name type="scientific">Cytobacillus dafuensis</name>
    <name type="common">Bacillus dafuensis</name>
    <dbReference type="NCBI Taxonomy" id="1742359"/>
    <lineage>
        <taxon>Bacteria</taxon>
        <taxon>Bacillati</taxon>
        <taxon>Bacillota</taxon>
        <taxon>Bacilli</taxon>
        <taxon>Bacillales</taxon>
        <taxon>Bacillaceae</taxon>
        <taxon>Cytobacillus</taxon>
    </lineage>
</organism>
<gene>
    <name evidence="2" type="ORF">FSZ17_05130</name>
</gene>
<comment type="similarity">
    <text evidence="1">Belongs to the cycloisomerase 2 family.</text>
</comment>
<dbReference type="AlphaFoldDB" id="A0A5B8Z5Q2"/>
<name>A0A5B8Z5Q2_CYTDA</name>
<sequence length="355" mass="39361">MKNNKYIGYVGTYTNEKSEGIYSFILDSEKGQLSEVKLAAKLDNPTYLAISEDHQFLYSVIKEGSSGGVAAYKINAESTELQPLNQNVSEGAPPCHVSVNRDNSTLFSANYHKGTVESYLLNTDNGSVNPPTSIIEHIGSGPDERQEKAHTHYAGITPDEKYVVAVDLGIDKIITYTAHRGELTEKNSLSVKPGSGPRHLVFHPNGKYAYFMTEFSSEIIATQYDSETGEFTQIQIVSTLPENFKENNQGSAIHISSDGRFIYAGNRGHDSIAVFSVHSETGELQFIEHTSTEGHWPRDFVLDPTEKFIVASNQKSNNLVLFSRNEMSGKLTLLQSNIFVSEPVCIKFITINYQN</sequence>
<protein>
    <submittedName>
        <fullName evidence="2">Lactonase family protein</fullName>
    </submittedName>
</protein>
<dbReference type="KEGG" id="bda:FSZ17_05130"/>
<dbReference type="InterPro" id="IPR019405">
    <property type="entry name" value="Lactonase_7-beta_prop"/>
</dbReference>
<dbReference type="InterPro" id="IPR011048">
    <property type="entry name" value="Haem_d1_sf"/>
</dbReference>
<dbReference type="FunFam" id="2.130.10.10:FF:000306">
    <property type="entry name" value="3-carboxymuconate cyclase"/>
    <property type="match status" value="1"/>
</dbReference>
<dbReference type="InterPro" id="IPR050282">
    <property type="entry name" value="Cycloisomerase_2"/>
</dbReference>
<dbReference type="RefSeq" id="WP_057775964.1">
    <property type="nucleotide sequence ID" value="NZ_CP042593.1"/>
</dbReference>
<dbReference type="InterPro" id="IPR015943">
    <property type="entry name" value="WD40/YVTN_repeat-like_dom_sf"/>
</dbReference>
<dbReference type="PANTHER" id="PTHR30344:SF1">
    <property type="entry name" value="6-PHOSPHOGLUCONOLACTONASE"/>
    <property type="match status" value="1"/>
</dbReference>
<dbReference type="GO" id="GO:0005829">
    <property type="term" value="C:cytosol"/>
    <property type="evidence" value="ECO:0007669"/>
    <property type="project" value="TreeGrafter"/>
</dbReference>
<dbReference type="Proteomes" id="UP000321555">
    <property type="component" value="Chromosome"/>
</dbReference>
<dbReference type="Gene3D" id="2.130.10.10">
    <property type="entry name" value="YVTN repeat-like/Quinoprotein amine dehydrogenase"/>
    <property type="match status" value="1"/>
</dbReference>
<reference evidence="3" key="1">
    <citation type="submission" date="2019-08" db="EMBL/GenBank/DDBJ databases">
        <authorList>
            <person name="Zheng X."/>
        </authorList>
    </citation>
    <scope>NUCLEOTIDE SEQUENCE [LARGE SCALE GENOMIC DNA]</scope>
    <source>
        <strain evidence="3">FJAT-25496</strain>
    </source>
</reference>
<accession>A0A5B8Z5Q2</accession>
<keyword evidence="3" id="KW-1185">Reference proteome</keyword>
<dbReference type="EMBL" id="CP042593">
    <property type="protein sequence ID" value="QED46706.1"/>
    <property type="molecule type" value="Genomic_DNA"/>
</dbReference>
<evidence type="ECO:0000313" key="2">
    <source>
        <dbReference type="EMBL" id="QED46706.1"/>
    </source>
</evidence>
<dbReference type="PANTHER" id="PTHR30344">
    <property type="entry name" value="6-PHOSPHOGLUCONOLACTONASE-RELATED"/>
    <property type="match status" value="1"/>
</dbReference>
<proteinExistence type="inferred from homology"/>
<dbReference type="GO" id="GO:0017057">
    <property type="term" value="F:6-phosphogluconolactonase activity"/>
    <property type="evidence" value="ECO:0007669"/>
    <property type="project" value="TreeGrafter"/>
</dbReference>
<dbReference type="OrthoDB" id="9790815at2"/>
<dbReference type="Pfam" id="PF10282">
    <property type="entry name" value="Lactonase"/>
    <property type="match status" value="1"/>
</dbReference>